<keyword evidence="2" id="KW-0732">Signal</keyword>
<dbReference type="AlphaFoldDB" id="A0A814JJP0"/>
<dbReference type="EMBL" id="CAJNON010000150">
    <property type="protein sequence ID" value="CAF1037964.1"/>
    <property type="molecule type" value="Genomic_DNA"/>
</dbReference>
<organism evidence="3 4">
    <name type="scientific">Adineta steineri</name>
    <dbReference type="NCBI Taxonomy" id="433720"/>
    <lineage>
        <taxon>Eukaryota</taxon>
        <taxon>Metazoa</taxon>
        <taxon>Spiralia</taxon>
        <taxon>Gnathifera</taxon>
        <taxon>Rotifera</taxon>
        <taxon>Eurotatoria</taxon>
        <taxon>Bdelloidea</taxon>
        <taxon>Adinetida</taxon>
        <taxon>Adinetidae</taxon>
        <taxon>Adineta</taxon>
    </lineage>
</organism>
<evidence type="ECO:0000256" key="2">
    <source>
        <dbReference type="SAM" id="SignalP"/>
    </source>
</evidence>
<feature type="compositionally biased region" description="Polar residues" evidence="1">
    <location>
        <begin position="202"/>
        <end position="213"/>
    </location>
</feature>
<reference evidence="3" key="1">
    <citation type="submission" date="2021-02" db="EMBL/GenBank/DDBJ databases">
        <authorList>
            <person name="Nowell W R."/>
        </authorList>
    </citation>
    <scope>NUCLEOTIDE SEQUENCE</scope>
</reference>
<sequence>MMKSILIVFFLIYSINSNPVERDGSSVCELSGHFVPANNYSWAKRGDQIFCTCPDSQYEINRPCRICERPGICGPEDSYCSEEFESSMEPKSYYACFCSSGLHLFGEKCPEDSSNTTTLTTISTATATAITSTEMITTVGTRVTTTTTATLSPTTTAATATTTQSSIMTTGTATATATAMTPATTATATQSSTMTTAQVSTNPATEQSTSTTAPPCICRSSGSYLSITPYLIFLLNLVYFVNK</sequence>
<evidence type="ECO:0000256" key="1">
    <source>
        <dbReference type="SAM" id="MobiDB-lite"/>
    </source>
</evidence>
<proteinExistence type="predicted"/>
<comment type="caution">
    <text evidence="3">The sequence shown here is derived from an EMBL/GenBank/DDBJ whole genome shotgun (WGS) entry which is preliminary data.</text>
</comment>
<protein>
    <submittedName>
        <fullName evidence="3">Uncharacterized protein</fullName>
    </submittedName>
</protein>
<feature type="region of interest" description="Disordered" evidence="1">
    <location>
        <begin position="186"/>
        <end position="213"/>
    </location>
</feature>
<feature type="signal peptide" evidence="2">
    <location>
        <begin position="1"/>
        <end position="17"/>
    </location>
</feature>
<name>A0A814JJP0_9BILA</name>
<gene>
    <name evidence="3" type="ORF">VCS650_LOCUS16704</name>
</gene>
<feature type="chain" id="PRO_5032376286" evidence="2">
    <location>
        <begin position="18"/>
        <end position="243"/>
    </location>
</feature>
<dbReference type="Proteomes" id="UP000663891">
    <property type="component" value="Unassembled WGS sequence"/>
</dbReference>
<feature type="compositionally biased region" description="Low complexity" evidence="1">
    <location>
        <begin position="186"/>
        <end position="201"/>
    </location>
</feature>
<evidence type="ECO:0000313" key="4">
    <source>
        <dbReference type="Proteomes" id="UP000663891"/>
    </source>
</evidence>
<evidence type="ECO:0000313" key="3">
    <source>
        <dbReference type="EMBL" id="CAF1037964.1"/>
    </source>
</evidence>
<dbReference type="OrthoDB" id="10064992at2759"/>
<accession>A0A814JJP0</accession>